<dbReference type="Gene3D" id="3.30.390.30">
    <property type="match status" value="1"/>
</dbReference>
<evidence type="ECO:0000259" key="11">
    <source>
        <dbReference type="Pfam" id="PF02852"/>
    </source>
</evidence>
<feature type="region of interest" description="Disordered" evidence="10">
    <location>
        <begin position="1267"/>
        <end position="1328"/>
    </location>
</feature>
<comment type="caution">
    <text evidence="13">The sequence shown here is derived from an EMBL/GenBank/DDBJ whole genome shotgun (WGS) entry which is preliminary data.</text>
</comment>
<evidence type="ECO:0000256" key="5">
    <source>
        <dbReference type="ARBA" id="ARBA00023002"/>
    </source>
</evidence>
<evidence type="ECO:0000256" key="2">
    <source>
        <dbReference type="ARBA" id="ARBA00007532"/>
    </source>
</evidence>
<dbReference type="SUPFAM" id="SSF55424">
    <property type="entry name" value="FAD/NAD-linked reductases, dimerisation (C-terminal) domain"/>
    <property type="match status" value="1"/>
</dbReference>
<accession>A0A150GG04</accession>
<dbReference type="OrthoDB" id="361797at2759"/>
<keyword evidence="6" id="KW-0520">NAD</keyword>
<proteinExistence type="inferred from homology"/>
<feature type="region of interest" description="Disordered" evidence="10">
    <location>
        <begin position="1150"/>
        <end position="1172"/>
    </location>
</feature>
<keyword evidence="14" id="KW-1185">Reference proteome</keyword>
<evidence type="ECO:0000256" key="3">
    <source>
        <dbReference type="ARBA" id="ARBA00022630"/>
    </source>
</evidence>
<organism evidence="13 14">
    <name type="scientific">Gonium pectorale</name>
    <name type="common">Green alga</name>
    <dbReference type="NCBI Taxonomy" id="33097"/>
    <lineage>
        <taxon>Eukaryota</taxon>
        <taxon>Viridiplantae</taxon>
        <taxon>Chlorophyta</taxon>
        <taxon>core chlorophytes</taxon>
        <taxon>Chlorophyceae</taxon>
        <taxon>CS clade</taxon>
        <taxon>Chlamydomonadales</taxon>
        <taxon>Volvocaceae</taxon>
        <taxon>Gonium</taxon>
    </lineage>
</organism>
<dbReference type="GO" id="GO:0045252">
    <property type="term" value="C:oxoglutarate dehydrogenase complex"/>
    <property type="evidence" value="ECO:0007669"/>
    <property type="project" value="TreeGrafter"/>
</dbReference>
<feature type="domain" description="FAD/NAD(P)-binding" evidence="12">
    <location>
        <begin position="43"/>
        <end position="382"/>
    </location>
</feature>
<evidence type="ECO:0000256" key="4">
    <source>
        <dbReference type="ARBA" id="ARBA00022827"/>
    </source>
</evidence>
<dbReference type="PRINTS" id="PR00368">
    <property type="entry name" value="FADPNR"/>
</dbReference>
<evidence type="ECO:0000256" key="8">
    <source>
        <dbReference type="ARBA" id="ARBA00023284"/>
    </source>
</evidence>
<dbReference type="InterPro" id="IPR050151">
    <property type="entry name" value="Class-I_Pyr_Nuc-Dis_Oxidored"/>
</dbReference>
<dbReference type="GO" id="GO:0004148">
    <property type="term" value="F:dihydrolipoyl dehydrogenase (NADH) activity"/>
    <property type="evidence" value="ECO:0007669"/>
    <property type="project" value="TreeGrafter"/>
</dbReference>
<feature type="region of interest" description="Disordered" evidence="10">
    <location>
        <begin position="517"/>
        <end position="579"/>
    </location>
</feature>
<evidence type="ECO:0000256" key="6">
    <source>
        <dbReference type="ARBA" id="ARBA00023027"/>
    </source>
</evidence>
<feature type="compositionally biased region" description="Low complexity" evidence="10">
    <location>
        <begin position="1290"/>
        <end position="1311"/>
    </location>
</feature>
<dbReference type="Pfam" id="PF07992">
    <property type="entry name" value="Pyr_redox_2"/>
    <property type="match status" value="1"/>
</dbReference>
<feature type="region of interest" description="Disordered" evidence="10">
    <location>
        <begin position="741"/>
        <end position="760"/>
    </location>
</feature>
<evidence type="ECO:0000256" key="10">
    <source>
        <dbReference type="SAM" id="MobiDB-lite"/>
    </source>
</evidence>
<name>A0A150GG04_GONPE</name>
<dbReference type="PANTHER" id="PTHR22912:SF151">
    <property type="entry name" value="DIHYDROLIPOYL DEHYDROGENASE, MITOCHONDRIAL"/>
    <property type="match status" value="1"/>
</dbReference>
<dbReference type="InterPro" id="IPR023753">
    <property type="entry name" value="FAD/NAD-binding_dom"/>
</dbReference>
<feature type="compositionally biased region" description="Low complexity" evidence="10">
    <location>
        <begin position="1200"/>
        <end position="1217"/>
    </location>
</feature>
<feature type="compositionally biased region" description="Basic residues" evidence="10">
    <location>
        <begin position="896"/>
        <end position="905"/>
    </location>
</feature>
<evidence type="ECO:0000256" key="7">
    <source>
        <dbReference type="ARBA" id="ARBA00023157"/>
    </source>
</evidence>
<protein>
    <recommendedName>
        <fullName evidence="15">Dihydrolipoyl dehydrogenase</fullName>
    </recommendedName>
</protein>
<dbReference type="PANTHER" id="PTHR22912">
    <property type="entry name" value="DISULFIDE OXIDOREDUCTASE"/>
    <property type="match status" value="1"/>
</dbReference>
<keyword evidence="8 9" id="KW-0676">Redox-active center</keyword>
<dbReference type="GO" id="GO:0006103">
    <property type="term" value="P:2-oxoglutarate metabolic process"/>
    <property type="evidence" value="ECO:0007669"/>
    <property type="project" value="TreeGrafter"/>
</dbReference>
<reference evidence="14" key="1">
    <citation type="journal article" date="2016" name="Nat. Commun.">
        <title>The Gonium pectorale genome demonstrates co-option of cell cycle regulation during the evolution of multicellularity.</title>
        <authorList>
            <person name="Hanschen E.R."/>
            <person name="Marriage T.N."/>
            <person name="Ferris P.J."/>
            <person name="Hamaji T."/>
            <person name="Toyoda A."/>
            <person name="Fujiyama A."/>
            <person name="Neme R."/>
            <person name="Noguchi H."/>
            <person name="Minakuchi Y."/>
            <person name="Suzuki M."/>
            <person name="Kawai-Toyooka H."/>
            <person name="Smith D.R."/>
            <person name="Sparks H."/>
            <person name="Anderson J."/>
            <person name="Bakaric R."/>
            <person name="Luria V."/>
            <person name="Karger A."/>
            <person name="Kirschner M.W."/>
            <person name="Durand P.M."/>
            <person name="Michod R.E."/>
            <person name="Nozaki H."/>
            <person name="Olson B.J."/>
        </authorList>
    </citation>
    <scope>NUCLEOTIDE SEQUENCE [LARGE SCALE GENOMIC DNA]</scope>
    <source>
        <strain evidence="14">NIES-2863</strain>
    </source>
</reference>
<dbReference type="InterPro" id="IPR012999">
    <property type="entry name" value="Pyr_OxRdtase_I_AS"/>
</dbReference>
<dbReference type="PROSITE" id="PS00076">
    <property type="entry name" value="PYRIDINE_REDOX_1"/>
    <property type="match status" value="1"/>
</dbReference>
<feature type="compositionally biased region" description="Gly residues" evidence="10">
    <location>
        <begin position="1312"/>
        <end position="1321"/>
    </location>
</feature>
<evidence type="ECO:0000256" key="1">
    <source>
        <dbReference type="ARBA" id="ARBA00001974"/>
    </source>
</evidence>
<evidence type="ECO:0000313" key="14">
    <source>
        <dbReference type="Proteomes" id="UP000075714"/>
    </source>
</evidence>
<evidence type="ECO:0000259" key="12">
    <source>
        <dbReference type="Pfam" id="PF07992"/>
    </source>
</evidence>
<feature type="compositionally biased region" description="Gly residues" evidence="10">
    <location>
        <begin position="877"/>
        <end position="891"/>
    </location>
</feature>
<dbReference type="Proteomes" id="UP000075714">
    <property type="component" value="Unassembled WGS sequence"/>
</dbReference>
<dbReference type="GO" id="GO:0050660">
    <property type="term" value="F:flavin adenine dinucleotide binding"/>
    <property type="evidence" value="ECO:0007669"/>
    <property type="project" value="TreeGrafter"/>
</dbReference>
<comment type="cofactor">
    <cofactor evidence="1">
        <name>FAD</name>
        <dbReference type="ChEBI" id="CHEBI:57692"/>
    </cofactor>
</comment>
<dbReference type="SUPFAM" id="SSF51905">
    <property type="entry name" value="FAD/NAD(P)-binding domain"/>
    <property type="match status" value="1"/>
</dbReference>
<feature type="compositionally biased region" description="Low complexity" evidence="10">
    <location>
        <begin position="543"/>
        <end position="553"/>
    </location>
</feature>
<feature type="region of interest" description="Disordered" evidence="10">
    <location>
        <begin position="685"/>
        <end position="734"/>
    </location>
</feature>
<dbReference type="InterPro" id="IPR016156">
    <property type="entry name" value="FAD/NAD-linked_Rdtase_dimer_sf"/>
</dbReference>
<evidence type="ECO:0000313" key="13">
    <source>
        <dbReference type="EMBL" id="KXZ48769.1"/>
    </source>
</evidence>
<comment type="similarity">
    <text evidence="2 9">Belongs to the class-I pyridine nucleotide-disulfide oxidoreductase family.</text>
</comment>
<keyword evidence="7" id="KW-1015">Disulfide bond</keyword>
<keyword evidence="5 9" id="KW-0560">Oxidoreductase</keyword>
<dbReference type="FunFam" id="3.30.390.30:FF:000001">
    <property type="entry name" value="Dihydrolipoyl dehydrogenase"/>
    <property type="match status" value="1"/>
</dbReference>
<sequence>MAASMIASQQRMALGAKQATCGPAALARAAVVAQAAAGDKFDYDLVIIGCGVGGHGAALHAVECGLKVAVIEGHDIGGTCVNRGCVPSKALLAASGRVREMRDKAHLAAMGVQVGSVSFDRQGIANHAKDLAANIQGNLKRSLEALGVDILVGQAKFVGPQKVRYGLPGRVDVGGEVTARDIIIATGSVPFVPPGIPIDGKTVFTSDHALKLEWLPNWIAIIGSGYIGLEFSDVYTALGTEVTFIEAVDNLMPGFDREIARLAQRLLIQGRPIDYHTGVIATKVTPGVPGVKPVVIELTDFKTKEVVDEIEVDAVLVATGRAPYTNGLNLGALGAATDRRGFVPVNEKMQVLDTNGAVVPHVYCIGDANGKYMLAHAASAQGISAVENMCGRPHVLNHLSIPAACFTHPEVSFVGVTQEKAEEMAKEQGFKLGISKTSFKGNSKKEGDGIAKMLYRKDTGEILGVHIIGLHAADLIHEASNAIATGQRVQDIKFNVHAHPTLSEVLDELFKGAHVDGPAGHGNGVAAAAPAPAPDPEPEPEAGAEAGLESEPGVRAGEGEREAAEHGSGAVVGSRREGSGAAAEGLVVDDGEGAGSVEAAGVFASAGSDEGCVTRDERSEEVAAAELPAEATELAVAQSAVPAPDAEAELAPLSAVDETVEAPEAESTIVEAIVDSLVAASNEEPPAAAAATAENAAPAADAPAAAEPVAEAAPEAAGPVAEAAPEAEAALEAAEPVAEAALEAAEPVAEAAPEAAEPVAEAALEAAEPVAEAAPAAAEPVAEAAPAEAMAEAEAPTQGAVHGVDGGRASSGGFGVHLDVHFDAAVAASSSQPAAIDAPALAPAPEPAVAATEAAPPAELELPVSIKPSGIAEGGGGGIAAVTEVGGGWPGDGKQRRGRDRRKGRAATASLPPLAATPPPAELAVRVKPALPMASAAGSGVSAQPLAAAVAVALTAVDAAAPELAVAEHAVSEPVWVEPVAEAEPAVVEPAADVEPGAVAAAADATAATQAPAAETPVADAGAVVEAPAVAALPAALAEAEVRVVVEVEAPAADALAQTTPDVAAHGAAKVDAVVAALAEDEAFADAAGAPAIIAAEAVPAVEALDRAEPQEPVVAAGTHEAEAAGDGSDDELQAAADDDGAAAALAEADVPPAPSAAVRDETETAAADPIAGPAAATGVAEAGEVTAADHATEEPLSGPAAPAAWEPEQAPAEPAAEVDLAPAAAEPSVAAAATRVAAEAEAAVAVATTTPAEPAAAVPSPSEAAVEAAAAAQPEGVATGASLKAPDTPAEAANGSAPSPGSGSVQQQAAAGGGVSGSGRGPRPLGAGDAAMAALWQIGQALAGAAKLLGSRRD</sequence>
<gene>
    <name evidence="13" type="ORF">GPECTOR_25g353</name>
</gene>
<dbReference type="EMBL" id="LSYV01000026">
    <property type="protein sequence ID" value="KXZ48769.1"/>
    <property type="molecule type" value="Genomic_DNA"/>
</dbReference>
<dbReference type="Gene3D" id="3.50.50.60">
    <property type="entry name" value="FAD/NAD(P)-binding domain"/>
    <property type="match status" value="2"/>
</dbReference>
<feature type="domain" description="Pyridine nucleotide-disulphide oxidoreductase dimerisation" evidence="11">
    <location>
        <begin position="401"/>
        <end position="508"/>
    </location>
</feature>
<evidence type="ECO:0000256" key="9">
    <source>
        <dbReference type="RuleBase" id="RU003691"/>
    </source>
</evidence>
<feature type="region of interest" description="Disordered" evidence="10">
    <location>
        <begin position="877"/>
        <end position="920"/>
    </location>
</feature>
<feature type="region of interest" description="Disordered" evidence="10">
    <location>
        <begin position="1190"/>
        <end position="1217"/>
    </location>
</feature>
<evidence type="ECO:0008006" key="15">
    <source>
        <dbReference type="Google" id="ProtNLM"/>
    </source>
</evidence>
<keyword evidence="4 9" id="KW-0274">FAD</keyword>
<keyword evidence="3 9" id="KW-0285">Flavoprotein</keyword>
<dbReference type="InterPro" id="IPR036188">
    <property type="entry name" value="FAD/NAD-bd_sf"/>
</dbReference>
<dbReference type="GO" id="GO:0005739">
    <property type="term" value="C:mitochondrion"/>
    <property type="evidence" value="ECO:0007669"/>
    <property type="project" value="TreeGrafter"/>
</dbReference>
<feature type="compositionally biased region" description="Low complexity" evidence="10">
    <location>
        <begin position="1267"/>
        <end position="1282"/>
    </location>
</feature>
<dbReference type="STRING" id="33097.A0A150GG04"/>
<dbReference type="PRINTS" id="PR00411">
    <property type="entry name" value="PNDRDTASEI"/>
</dbReference>
<dbReference type="Pfam" id="PF02852">
    <property type="entry name" value="Pyr_redox_dim"/>
    <property type="match status" value="1"/>
</dbReference>
<dbReference type="InterPro" id="IPR004099">
    <property type="entry name" value="Pyr_nucl-diS_OxRdtase_dimer"/>
</dbReference>